<keyword evidence="2" id="KW-0255">Endonuclease</keyword>
<evidence type="ECO:0000259" key="6">
    <source>
        <dbReference type="PROSITE" id="PS50830"/>
    </source>
</evidence>
<dbReference type="CDD" id="cd00175">
    <property type="entry name" value="SNc"/>
    <property type="match status" value="1"/>
</dbReference>
<dbReference type="GO" id="GO:0003676">
    <property type="term" value="F:nucleic acid binding"/>
    <property type="evidence" value="ECO:0007669"/>
    <property type="project" value="InterPro"/>
</dbReference>
<keyword evidence="5" id="KW-0732">Signal</keyword>
<feature type="compositionally biased region" description="Polar residues" evidence="4">
    <location>
        <begin position="35"/>
        <end position="47"/>
    </location>
</feature>
<sequence length="264" mass="29490">MFMKKWMISLLIVITILAGCGTPTIEEEQIDAPTVDNTTEETMSQENVEPAEEAEPAETTEDDNFAIATVNRVVDGDTVNIELDGQEETVRLLLVDTPETKHPNLPVQPFGPEASDFAVEKLAGKEIQVEFDGPERDNYDRLLGYIWVDGENFNQLLLEEGLARYAYVYDPPYTHQDEMKQAEQRAREAEIGIWSIDGYVSEDGFNHEGVEDDPQENQEAEKPDDDVYYANCTEAHEAGVTPLYEDDPGYGSHMDGDGDGVACE</sequence>
<dbReference type="PROSITE" id="PS51257">
    <property type="entry name" value="PROKAR_LIPOPROTEIN"/>
    <property type="match status" value="1"/>
</dbReference>
<proteinExistence type="predicted"/>
<feature type="region of interest" description="Disordered" evidence="4">
    <location>
        <begin position="203"/>
        <end position="264"/>
    </location>
</feature>
<dbReference type="RefSeq" id="WP_153791837.1">
    <property type="nucleotide sequence ID" value="NZ_CP045915.1"/>
</dbReference>
<feature type="compositionally biased region" description="Acidic residues" evidence="4">
    <location>
        <begin position="49"/>
        <end position="59"/>
    </location>
</feature>
<dbReference type="KEGG" id="grc:GI584_16100"/>
<organism evidence="7 8">
    <name type="scientific">Gracilibacillus salitolerans</name>
    <dbReference type="NCBI Taxonomy" id="2663022"/>
    <lineage>
        <taxon>Bacteria</taxon>
        <taxon>Bacillati</taxon>
        <taxon>Bacillota</taxon>
        <taxon>Bacilli</taxon>
        <taxon>Bacillales</taxon>
        <taxon>Bacillaceae</taxon>
        <taxon>Gracilibacillus</taxon>
    </lineage>
</organism>
<keyword evidence="1" id="KW-0540">Nuclease</keyword>
<dbReference type="PROSITE" id="PS50830">
    <property type="entry name" value="TNASE_3"/>
    <property type="match status" value="1"/>
</dbReference>
<feature type="chain" id="PRO_5038940178" evidence="5">
    <location>
        <begin position="19"/>
        <end position="264"/>
    </location>
</feature>
<name>A0A5Q2TRR6_9BACI</name>
<evidence type="ECO:0000313" key="8">
    <source>
        <dbReference type="Proteomes" id="UP000339690"/>
    </source>
</evidence>
<dbReference type="InterPro" id="IPR035437">
    <property type="entry name" value="SNase_OB-fold_sf"/>
</dbReference>
<evidence type="ECO:0000256" key="1">
    <source>
        <dbReference type="ARBA" id="ARBA00022722"/>
    </source>
</evidence>
<evidence type="ECO:0000256" key="2">
    <source>
        <dbReference type="ARBA" id="ARBA00022759"/>
    </source>
</evidence>
<dbReference type="AlphaFoldDB" id="A0A5Q2TRR6"/>
<dbReference type="SUPFAM" id="SSF50199">
    <property type="entry name" value="Staphylococcal nuclease"/>
    <property type="match status" value="1"/>
</dbReference>
<dbReference type="SMART" id="SM00894">
    <property type="entry name" value="Excalibur"/>
    <property type="match status" value="1"/>
</dbReference>
<protein>
    <submittedName>
        <fullName evidence="7">Nuclease</fullName>
    </submittedName>
</protein>
<dbReference type="GO" id="GO:0016787">
    <property type="term" value="F:hydrolase activity"/>
    <property type="evidence" value="ECO:0007669"/>
    <property type="project" value="UniProtKB-KW"/>
</dbReference>
<dbReference type="PANTHER" id="PTHR12302">
    <property type="entry name" value="EBNA2 BINDING PROTEIN P100"/>
    <property type="match status" value="1"/>
</dbReference>
<keyword evidence="8" id="KW-1185">Reference proteome</keyword>
<feature type="region of interest" description="Disordered" evidence="4">
    <location>
        <begin position="29"/>
        <end position="59"/>
    </location>
</feature>
<evidence type="ECO:0000256" key="4">
    <source>
        <dbReference type="SAM" id="MobiDB-lite"/>
    </source>
</evidence>
<dbReference type="InterPro" id="IPR008613">
    <property type="entry name" value="Excalibur_Ca-bd_domain"/>
</dbReference>
<dbReference type="SMART" id="SM00318">
    <property type="entry name" value="SNc"/>
    <property type="match status" value="1"/>
</dbReference>
<keyword evidence="3" id="KW-0378">Hydrolase</keyword>
<gene>
    <name evidence="7" type="ORF">GI584_16100</name>
</gene>
<dbReference type="Pfam" id="PF00565">
    <property type="entry name" value="SNase"/>
    <property type="match status" value="1"/>
</dbReference>
<reference evidence="7 8" key="1">
    <citation type="submission" date="2019-11" db="EMBL/GenBank/DDBJ databases">
        <title>Gracilibacillus salitolerans sp. nov., a moderate halophile isolated from a saline soil in northwest China.</title>
        <authorList>
            <person name="Gan L."/>
        </authorList>
    </citation>
    <scope>NUCLEOTIDE SEQUENCE [LARGE SCALE GENOMIC DNA]</scope>
    <source>
        <strain evidence="7 8">SCU50</strain>
    </source>
</reference>
<dbReference type="InterPro" id="IPR002071">
    <property type="entry name" value="Thermonucl_AS"/>
</dbReference>
<feature type="domain" description="TNase-like" evidence="6">
    <location>
        <begin position="64"/>
        <end position="196"/>
    </location>
</feature>
<dbReference type="EMBL" id="CP045915">
    <property type="protein sequence ID" value="QGH35478.1"/>
    <property type="molecule type" value="Genomic_DNA"/>
</dbReference>
<dbReference type="Pfam" id="PF05901">
    <property type="entry name" value="Excalibur"/>
    <property type="match status" value="1"/>
</dbReference>
<feature type="compositionally biased region" description="Acidic residues" evidence="4">
    <location>
        <begin position="210"/>
        <end position="227"/>
    </location>
</feature>
<dbReference type="GO" id="GO:0004519">
    <property type="term" value="F:endonuclease activity"/>
    <property type="evidence" value="ECO:0007669"/>
    <property type="project" value="UniProtKB-KW"/>
</dbReference>
<dbReference type="Proteomes" id="UP000339690">
    <property type="component" value="Chromosome"/>
</dbReference>
<evidence type="ECO:0000313" key="7">
    <source>
        <dbReference type="EMBL" id="QGH35478.1"/>
    </source>
</evidence>
<dbReference type="InterPro" id="IPR016071">
    <property type="entry name" value="Staphylococal_nuclease_OB-fold"/>
</dbReference>
<evidence type="ECO:0000256" key="3">
    <source>
        <dbReference type="ARBA" id="ARBA00022801"/>
    </source>
</evidence>
<accession>A0A5Q2TRR6</accession>
<feature type="signal peptide" evidence="5">
    <location>
        <begin position="1"/>
        <end position="18"/>
    </location>
</feature>
<dbReference type="Gene3D" id="2.40.50.90">
    <property type="match status" value="1"/>
</dbReference>
<evidence type="ECO:0000256" key="5">
    <source>
        <dbReference type="SAM" id="SignalP"/>
    </source>
</evidence>
<dbReference type="PROSITE" id="PS01123">
    <property type="entry name" value="TNASE_1"/>
    <property type="match status" value="1"/>
</dbReference>
<dbReference type="PANTHER" id="PTHR12302:SF3">
    <property type="entry name" value="SERINE_THREONINE-PROTEIN KINASE 31"/>
    <property type="match status" value="1"/>
</dbReference>